<gene>
    <name evidence="5" type="ORF">RFN28_15210</name>
</gene>
<evidence type="ECO:0000256" key="2">
    <source>
        <dbReference type="ARBA" id="ARBA00022618"/>
    </source>
</evidence>
<dbReference type="EMBL" id="JAVIIW010000016">
    <property type="protein sequence ID" value="MDX8479822.1"/>
    <property type="molecule type" value="Genomic_DNA"/>
</dbReference>
<reference evidence="5 6" key="1">
    <citation type="submission" date="2023-08" db="EMBL/GenBank/DDBJ databases">
        <title>Implementing the SeqCode for naming new Mesorhizobium species isolated from Vachellia karroo root nodules.</title>
        <authorList>
            <person name="Van Lill M."/>
        </authorList>
    </citation>
    <scope>NUCLEOTIDE SEQUENCE [LARGE SCALE GENOMIC DNA]</scope>
    <source>
        <strain evidence="5 6">VK24D</strain>
    </source>
</reference>
<dbReference type="InterPro" id="IPR036388">
    <property type="entry name" value="WH-like_DNA-bd_sf"/>
</dbReference>
<keyword evidence="6" id="KW-1185">Reference proteome</keyword>
<organism evidence="5 6">
    <name type="scientific">Mesorhizobium album</name>
    <dbReference type="NCBI Taxonomy" id="3072314"/>
    <lineage>
        <taxon>Bacteria</taxon>
        <taxon>Pseudomonadati</taxon>
        <taxon>Pseudomonadota</taxon>
        <taxon>Alphaproteobacteria</taxon>
        <taxon>Hyphomicrobiales</taxon>
        <taxon>Phyllobacteriaceae</taxon>
        <taxon>Mesorhizobium</taxon>
    </lineage>
</organism>
<dbReference type="PANTHER" id="PTHR34298:SF2">
    <property type="entry name" value="SEGREGATION AND CONDENSATION PROTEIN B"/>
    <property type="match status" value="1"/>
</dbReference>
<dbReference type="Pfam" id="PF04079">
    <property type="entry name" value="SMC_ScpB"/>
    <property type="match status" value="1"/>
</dbReference>
<dbReference type="Proteomes" id="UP001287059">
    <property type="component" value="Unassembled WGS sequence"/>
</dbReference>
<accession>A0ABU4XYQ0</accession>
<dbReference type="SUPFAM" id="SSF46785">
    <property type="entry name" value="Winged helix' DNA-binding domain"/>
    <property type="match status" value="2"/>
</dbReference>
<keyword evidence="3" id="KW-0159">Chromosome partition</keyword>
<evidence type="ECO:0000256" key="4">
    <source>
        <dbReference type="ARBA" id="ARBA00023306"/>
    </source>
</evidence>
<keyword evidence="1" id="KW-0963">Cytoplasm</keyword>
<sequence>MSQASVRRKPNEQPALLDTELEHLPPELRWREWMGRVEAVIFAASEPVPRDVLARVVGKSCNLDLVIDDIRAELAGRPYELVSVAGGWQHRPRRFLATPSVPPSAHPRGRGQKNCRSRRLLSSCASPISSRSRAASLSSFFGKEVSRDLIGVLRAQDLIASGPRSPQPGAPYTYVTTKTFLSQFGLDTLRQLPDFEALEDAGLLSKDKLLAGGIPAGLADGEGEDDVVEEQVP</sequence>
<dbReference type="Gene3D" id="1.10.10.10">
    <property type="entry name" value="Winged helix-like DNA-binding domain superfamily/Winged helix DNA-binding domain"/>
    <property type="match status" value="2"/>
</dbReference>
<name>A0ABU4XYQ0_9HYPH</name>
<evidence type="ECO:0000256" key="3">
    <source>
        <dbReference type="ARBA" id="ARBA00022829"/>
    </source>
</evidence>
<evidence type="ECO:0000313" key="5">
    <source>
        <dbReference type="EMBL" id="MDX8479822.1"/>
    </source>
</evidence>
<dbReference type="InterPro" id="IPR036390">
    <property type="entry name" value="WH_DNA-bd_sf"/>
</dbReference>
<dbReference type="PANTHER" id="PTHR34298">
    <property type="entry name" value="SEGREGATION AND CONDENSATION PROTEIN B"/>
    <property type="match status" value="1"/>
</dbReference>
<keyword evidence="2" id="KW-0132">Cell division</keyword>
<keyword evidence="4" id="KW-0131">Cell cycle</keyword>
<proteinExistence type="predicted"/>
<protein>
    <submittedName>
        <fullName evidence="5">SMC-Scp complex subunit ScpB</fullName>
    </submittedName>
</protein>
<evidence type="ECO:0000256" key="1">
    <source>
        <dbReference type="ARBA" id="ARBA00022490"/>
    </source>
</evidence>
<comment type="caution">
    <text evidence="5">The sequence shown here is derived from an EMBL/GenBank/DDBJ whole genome shotgun (WGS) entry which is preliminary data.</text>
</comment>
<dbReference type="PIRSF" id="PIRSF019345">
    <property type="entry name" value="ScpB"/>
    <property type="match status" value="1"/>
</dbReference>
<dbReference type="InterPro" id="IPR005234">
    <property type="entry name" value="ScpB_csome_segregation"/>
</dbReference>
<evidence type="ECO:0000313" key="6">
    <source>
        <dbReference type="Proteomes" id="UP001287059"/>
    </source>
</evidence>